<keyword evidence="3" id="KW-1185">Reference proteome</keyword>
<protein>
    <submittedName>
        <fullName evidence="2">Uncharacterized protein</fullName>
    </submittedName>
</protein>
<sequence length="878" mass="96449">MMIEWIIMSAIDTRFLAILFPSAFFATLSAAYLTNPSESTFRAYLTEQSFRQYLSRLDENCDDAATKLREGASRMASSRGTNPVTSHILPIDGTSPFHFANRASVSLRTPKHVFHSFGIFTVAAMIPLPKPSMHDDRNRLMISDSWYIGAFGKWWRGGILETWYQDVISRSKDEESWSSGILSMKSLDMLQDFAGPVAKLGLSGNFANGSPPKLRNRERPTVRNAAVAPRNSSPPPLPKSASLPLHTTRVLPTASERPLTAISHPLPAQPQQQNNATEPKAVVGTSIPSRSPSTLFDQSPRIAQLLEQISTSKSSLVDLRAQLLDYQTSASQTHALLQEEVNSHRERKRIEDAGKLGTKSRMRALEDSKRSAESVKRDADKRLKSAQAAHDHATQRIQSLDKETVALQEQTVADEEMVRKGVEEVSSAEREIVEELELKKQEIKDAEDIVTALNQRARELEDELEEEREKLRNKKHSIETRKAKRSQAQARISSWSPSQNGFMDSGNGSLELNGQPQFDGFAPYRHSHLTVNTLSAFDPTSFPVEESAMARPSYDGYAHSVHGLNGFADEVSRSFGLSVASPTGQSLIPSGLITSLDGPESIATSRSFQSDTDPYVEKEWRSKHNPGHEGLEVSRTYDPFYASPVSLTNPSFPSSKRSSLDGHGYTYSNESTEDMEFGRRGPWSTGSHGDDSLNSHSSDGDSLEGSVNAQRKASACRWFPTLPKDKSRKGLNPDAKEFNMLSSKGPTHHSVPSFDNLNPTGLGSSMLPSSSTSATATARTSDSLFLRAFAPSPAEREALQRALGGANTSFERLPSLSDVGSIPSSPSHIHALPHAPTTQANKLQLPSWLSAFPRGRKTQFSPWGDEELSSSNSSSSKP</sequence>
<feature type="compositionally biased region" description="Polar residues" evidence="1">
    <location>
        <begin position="603"/>
        <end position="612"/>
    </location>
</feature>
<comment type="caution">
    <text evidence="2">The sequence shown here is derived from an EMBL/GenBank/DDBJ whole genome shotgun (WGS) entry which is preliminary data.</text>
</comment>
<feature type="compositionally biased region" description="Polar residues" evidence="1">
    <location>
        <begin position="286"/>
        <end position="296"/>
    </location>
</feature>
<feature type="compositionally biased region" description="Basic and acidic residues" evidence="1">
    <location>
        <begin position="363"/>
        <end position="377"/>
    </location>
</feature>
<evidence type="ECO:0000256" key="1">
    <source>
        <dbReference type="SAM" id="MobiDB-lite"/>
    </source>
</evidence>
<dbReference type="EMBL" id="JAACJO010000008">
    <property type="protein sequence ID" value="KAF5355012.1"/>
    <property type="molecule type" value="Genomic_DNA"/>
</dbReference>
<name>A0A8H5DA03_9AGAR</name>
<feature type="region of interest" description="Disordered" evidence="1">
    <location>
        <begin position="466"/>
        <end position="511"/>
    </location>
</feature>
<dbReference type="OrthoDB" id="2548929at2759"/>
<feature type="compositionally biased region" description="Polar residues" evidence="1">
    <location>
        <begin position="648"/>
        <end position="657"/>
    </location>
</feature>
<feature type="compositionally biased region" description="Low complexity" evidence="1">
    <location>
        <begin position="869"/>
        <end position="878"/>
    </location>
</feature>
<feature type="region of interest" description="Disordered" evidence="1">
    <location>
        <begin position="341"/>
        <end position="377"/>
    </location>
</feature>
<dbReference type="Proteomes" id="UP000559027">
    <property type="component" value="Unassembled WGS sequence"/>
</dbReference>
<feature type="compositionally biased region" description="Basic and acidic residues" evidence="1">
    <location>
        <begin position="615"/>
        <end position="632"/>
    </location>
</feature>
<feature type="region of interest" description="Disordered" evidence="1">
    <location>
        <begin position="264"/>
        <end position="296"/>
    </location>
</feature>
<feature type="compositionally biased region" description="Polar residues" evidence="1">
    <location>
        <begin position="486"/>
        <end position="511"/>
    </location>
</feature>
<feature type="compositionally biased region" description="Basic and acidic residues" evidence="1">
    <location>
        <begin position="341"/>
        <end position="354"/>
    </location>
</feature>
<dbReference type="AlphaFoldDB" id="A0A8H5DA03"/>
<evidence type="ECO:0000313" key="2">
    <source>
        <dbReference type="EMBL" id="KAF5355012.1"/>
    </source>
</evidence>
<feature type="region of interest" description="Disordered" evidence="1">
    <location>
        <begin position="204"/>
        <end position="244"/>
    </location>
</feature>
<accession>A0A8H5DA03</accession>
<reference evidence="2 3" key="1">
    <citation type="journal article" date="2020" name="ISME J.">
        <title>Uncovering the hidden diversity of litter-decomposition mechanisms in mushroom-forming fungi.</title>
        <authorList>
            <person name="Floudas D."/>
            <person name="Bentzer J."/>
            <person name="Ahren D."/>
            <person name="Johansson T."/>
            <person name="Persson P."/>
            <person name="Tunlid A."/>
        </authorList>
    </citation>
    <scope>NUCLEOTIDE SEQUENCE [LARGE SCALE GENOMIC DNA]</scope>
    <source>
        <strain evidence="2 3">CBS 146.42</strain>
    </source>
</reference>
<proteinExistence type="predicted"/>
<feature type="region of interest" description="Disordered" evidence="1">
    <location>
        <begin position="648"/>
        <end position="759"/>
    </location>
</feature>
<gene>
    <name evidence="2" type="ORF">D9756_005222</name>
</gene>
<evidence type="ECO:0000313" key="3">
    <source>
        <dbReference type="Proteomes" id="UP000559027"/>
    </source>
</evidence>
<feature type="region of interest" description="Disordered" evidence="1">
    <location>
        <begin position="603"/>
        <end position="635"/>
    </location>
</feature>
<organism evidence="2 3">
    <name type="scientific">Leucocoprinus leucothites</name>
    <dbReference type="NCBI Taxonomy" id="201217"/>
    <lineage>
        <taxon>Eukaryota</taxon>
        <taxon>Fungi</taxon>
        <taxon>Dikarya</taxon>
        <taxon>Basidiomycota</taxon>
        <taxon>Agaricomycotina</taxon>
        <taxon>Agaricomycetes</taxon>
        <taxon>Agaricomycetidae</taxon>
        <taxon>Agaricales</taxon>
        <taxon>Agaricineae</taxon>
        <taxon>Agaricaceae</taxon>
        <taxon>Leucocoprinus</taxon>
    </lineage>
</organism>
<feature type="region of interest" description="Disordered" evidence="1">
    <location>
        <begin position="859"/>
        <end position="878"/>
    </location>
</feature>